<reference evidence="1 2" key="1">
    <citation type="submission" date="2019-05" db="EMBL/GenBank/DDBJ databases">
        <title>Emergence of the Ug99 lineage of the wheat stem rust pathogen through somatic hybridization.</title>
        <authorList>
            <person name="Li F."/>
            <person name="Upadhyaya N.M."/>
            <person name="Sperschneider J."/>
            <person name="Matny O."/>
            <person name="Nguyen-Phuc H."/>
            <person name="Mago R."/>
            <person name="Raley C."/>
            <person name="Miller M.E."/>
            <person name="Silverstein K.A.T."/>
            <person name="Henningsen E."/>
            <person name="Hirsch C.D."/>
            <person name="Visser B."/>
            <person name="Pretorius Z.A."/>
            <person name="Steffenson B.J."/>
            <person name="Schwessinger B."/>
            <person name="Dodds P.N."/>
            <person name="Figueroa M."/>
        </authorList>
    </citation>
    <scope>NUCLEOTIDE SEQUENCE [LARGE SCALE GENOMIC DNA]</scope>
    <source>
        <strain evidence="1 2">Ug99</strain>
    </source>
</reference>
<organism evidence="1 2">
    <name type="scientific">Puccinia graminis f. sp. tritici</name>
    <dbReference type="NCBI Taxonomy" id="56615"/>
    <lineage>
        <taxon>Eukaryota</taxon>
        <taxon>Fungi</taxon>
        <taxon>Dikarya</taxon>
        <taxon>Basidiomycota</taxon>
        <taxon>Pucciniomycotina</taxon>
        <taxon>Pucciniomycetes</taxon>
        <taxon>Pucciniales</taxon>
        <taxon>Pucciniaceae</taxon>
        <taxon>Puccinia</taxon>
    </lineage>
</organism>
<dbReference type="EMBL" id="VDEP01000207">
    <property type="protein sequence ID" value="KAA1123549.1"/>
    <property type="molecule type" value="Genomic_DNA"/>
</dbReference>
<evidence type="ECO:0000313" key="2">
    <source>
        <dbReference type="Proteomes" id="UP000325313"/>
    </source>
</evidence>
<feature type="non-terminal residue" evidence="1">
    <location>
        <position position="87"/>
    </location>
</feature>
<gene>
    <name evidence="1" type="ORF">PGTUg99_007676</name>
</gene>
<sequence>MTPKEFMLHFVQSPNSDIAYLRRFWRQPKGVESTMDLVRSIHLELAKSRTGREAWDSFIQEELDNIAGVSYELQQSAEARFNHRTHR</sequence>
<name>A0A5B0RDT0_PUCGR</name>
<dbReference type="Proteomes" id="UP000325313">
    <property type="component" value="Unassembled WGS sequence"/>
</dbReference>
<protein>
    <submittedName>
        <fullName evidence="1">Uncharacterized protein</fullName>
    </submittedName>
</protein>
<accession>A0A5B0RDT0</accession>
<dbReference type="AlphaFoldDB" id="A0A5B0RDT0"/>
<proteinExistence type="predicted"/>
<evidence type="ECO:0000313" key="1">
    <source>
        <dbReference type="EMBL" id="KAA1123549.1"/>
    </source>
</evidence>
<comment type="caution">
    <text evidence="1">The sequence shown here is derived from an EMBL/GenBank/DDBJ whole genome shotgun (WGS) entry which is preliminary data.</text>
</comment>